<dbReference type="SUPFAM" id="SSF88946">
    <property type="entry name" value="Sigma2 domain of RNA polymerase sigma factors"/>
    <property type="match status" value="1"/>
</dbReference>
<dbReference type="GO" id="GO:0003677">
    <property type="term" value="F:DNA binding"/>
    <property type="evidence" value="ECO:0007669"/>
    <property type="project" value="InterPro"/>
</dbReference>
<dbReference type="CDD" id="cd06171">
    <property type="entry name" value="Sigma70_r4"/>
    <property type="match status" value="1"/>
</dbReference>
<dbReference type="SUPFAM" id="SSF88659">
    <property type="entry name" value="Sigma3 and sigma4 domains of RNA polymerase sigma factors"/>
    <property type="match status" value="1"/>
</dbReference>
<dbReference type="PANTHER" id="PTHR43133">
    <property type="entry name" value="RNA POLYMERASE ECF-TYPE SIGMA FACTO"/>
    <property type="match status" value="1"/>
</dbReference>
<evidence type="ECO:0000259" key="5">
    <source>
        <dbReference type="Pfam" id="PF04542"/>
    </source>
</evidence>
<evidence type="ECO:0000256" key="4">
    <source>
        <dbReference type="ARBA" id="ARBA00023163"/>
    </source>
</evidence>
<evidence type="ECO:0000256" key="3">
    <source>
        <dbReference type="ARBA" id="ARBA00023082"/>
    </source>
</evidence>
<gene>
    <name evidence="7" type="ORF">HS961_19075</name>
</gene>
<dbReference type="InterPro" id="IPR013325">
    <property type="entry name" value="RNA_pol_sigma_r2"/>
</dbReference>
<keyword evidence="4" id="KW-0804">Transcription</keyword>
<evidence type="ECO:0000259" key="6">
    <source>
        <dbReference type="Pfam" id="PF08281"/>
    </source>
</evidence>
<proteinExistence type="inferred from homology"/>
<evidence type="ECO:0000256" key="2">
    <source>
        <dbReference type="ARBA" id="ARBA00023015"/>
    </source>
</evidence>
<comment type="similarity">
    <text evidence="1">Belongs to the sigma-70 factor family. ECF subfamily.</text>
</comment>
<protein>
    <submittedName>
        <fullName evidence="7">Sigma-70 family RNA polymerase sigma factor</fullName>
    </submittedName>
</protein>
<keyword evidence="8" id="KW-1185">Reference proteome</keyword>
<sequence length="192" mass="21085">MPPAASVTDDNFDHALALEACARGDRHALQRIYEQESRYLLGVAMRIVRSRAAAEDVLHDAFVSIWSKAHSFDAARGAARGWIYSIVRHAALNRVRSSARESALDEPTAAAHEASAAMAAWQEEGDALTRQAQLGRLGQCLDGLEPQRRECLLHAYVDGCSHSEIAARVQAPLGTVKAWIQRGLRALRECMQ</sequence>
<dbReference type="InterPro" id="IPR013324">
    <property type="entry name" value="RNA_pol_sigma_r3/r4-like"/>
</dbReference>
<reference evidence="7 8" key="1">
    <citation type="journal article" date="2020" name="G3 (Bethesda)">
        <title>CeMbio - The Caenorhabditis elegans Microbiome Resource.</title>
        <authorList>
            <person name="Dirksen P."/>
            <person name="Assie A."/>
            <person name="Zimmermann J."/>
            <person name="Zhang F."/>
            <person name="Tietje A.M."/>
            <person name="Marsh S.A."/>
            <person name="Felix M.A."/>
            <person name="Shapira M."/>
            <person name="Kaleta C."/>
            <person name="Schulenburg H."/>
            <person name="Samuel B."/>
        </authorList>
    </citation>
    <scope>NUCLEOTIDE SEQUENCE [LARGE SCALE GENOMIC DNA]</scope>
    <source>
        <strain evidence="7 8">BIGb0172</strain>
    </source>
</reference>
<feature type="domain" description="RNA polymerase sigma-70 region 2" evidence="5">
    <location>
        <begin position="32"/>
        <end position="100"/>
    </location>
</feature>
<name>A0A7G5EL95_9BURK</name>
<evidence type="ECO:0000313" key="7">
    <source>
        <dbReference type="EMBL" id="QMV74770.1"/>
    </source>
</evidence>
<dbReference type="InterPro" id="IPR036388">
    <property type="entry name" value="WH-like_DNA-bd_sf"/>
</dbReference>
<dbReference type="Proteomes" id="UP000515240">
    <property type="component" value="Chromosome"/>
</dbReference>
<evidence type="ECO:0000256" key="1">
    <source>
        <dbReference type="ARBA" id="ARBA00010641"/>
    </source>
</evidence>
<dbReference type="KEGG" id="cpis:HS961_19075"/>
<evidence type="ECO:0000313" key="8">
    <source>
        <dbReference type="Proteomes" id="UP000515240"/>
    </source>
</evidence>
<dbReference type="AlphaFoldDB" id="A0A7G5EL95"/>
<dbReference type="RefSeq" id="WP_182324701.1">
    <property type="nucleotide sequence ID" value="NZ_CP058554.1"/>
</dbReference>
<dbReference type="Gene3D" id="1.10.1740.10">
    <property type="match status" value="1"/>
</dbReference>
<keyword evidence="2" id="KW-0805">Transcription regulation</keyword>
<dbReference type="GO" id="GO:0016987">
    <property type="term" value="F:sigma factor activity"/>
    <property type="evidence" value="ECO:0007669"/>
    <property type="project" value="UniProtKB-KW"/>
</dbReference>
<dbReference type="Gene3D" id="1.10.10.10">
    <property type="entry name" value="Winged helix-like DNA-binding domain superfamily/Winged helix DNA-binding domain"/>
    <property type="match status" value="1"/>
</dbReference>
<dbReference type="InterPro" id="IPR014284">
    <property type="entry name" value="RNA_pol_sigma-70_dom"/>
</dbReference>
<dbReference type="NCBIfam" id="TIGR02937">
    <property type="entry name" value="sigma70-ECF"/>
    <property type="match status" value="1"/>
</dbReference>
<dbReference type="Pfam" id="PF04542">
    <property type="entry name" value="Sigma70_r2"/>
    <property type="match status" value="1"/>
</dbReference>
<keyword evidence="3" id="KW-0731">Sigma factor</keyword>
<dbReference type="NCBIfam" id="NF009189">
    <property type="entry name" value="PRK12537.1"/>
    <property type="match status" value="1"/>
</dbReference>
<dbReference type="InterPro" id="IPR007627">
    <property type="entry name" value="RNA_pol_sigma70_r2"/>
</dbReference>
<dbReference type="Pfam" id="PF08281">
    <property type="entry name" value="Sigma70_r4_2"/>
    <property type="match status" value="1"/>
</dbReference>
<dbReference type="InterPro" id="IPR013249">
    <property type="entry name" value="RNA_pol_sigma70_r4_t2"/>
</dbReference>
<dbReference type="InterPro" id="IPR039425">
    <property type="entry name" value="RNA_pol_sigma-70-like"/>
</dbReference>
<dbReference type="PANTHER" id="PTHR43133:SF62">
    <property type="entry name" value="RNA POLYMERASE SIGMA FACTOR SIGZ"/>
    <property type="match status" value="1"/>
</dbReference>
<accession>A0A7G5EL95</accession>
<feature type="domain" description="RNA polymerase sigma factor 70 region 4 type 2" evidence="6">
    <location>
        <begin position="136"/>
        <end position="187"/>
    </location>
</feature>
<organism evidence="7 8">
    <name type="scientific">Comamonas piscis</name>
    <dbReference type="NCBI Taxonomy" id="1562974"/>
    <lineage>
        <taxon>Bacteria</taxon>
        <taxon>Pseudomonadati</taxon>
        <taxon>Pseudomonadota</taxon>
        <taxon>Betaproteobacteria</taxon>
        <taxon>Burkholderiales</taxon>
        <taxon>Comamonadaceae</taxon>
        <taxon>Comamonas</taxon>
    </lineage>
</organism>
<dbReference type="EMBL" id="CP058554">
    <property type="protein sequence ID" value="QMV74770.1"/>
    <property type="molecule type" value="Genomic_DNA"/>
</dbReference>
<dbReference type="GO" id="GO:0006352">
    <property type="term" value="P:DNA-templated transcription initiation"/>
    <property type="evidence" value="ECO:0007669"/>
    <property type="project" value="InterPro"/>
</dbReference>